<gene>
    <name evidence="2" type="ordered locus">Tery_0991</name>
</gene>
<accession>Q117F3</accession>
<dbReference type="AlphaFoldDB" id="Q117F3"/>
<dbReference type="KEGG" id="ter:Tery_0991"/>
<protein>
    <recommendedName>
        <fullName evidence="1">Transposase DDE domain-containing protein</fullName>
    </recommendedName>
</protein>
<dbReference type="InterPro" id="IPR025668">
    <property type="entry name" value="Tnp_DDE_dom"/>
</dbReference>
<organism evidence="2">
    <name type="scientific">Trichodesmium erythraeum (strain IMS101)</name>
    <dbReference type="NCBI Taxonomy" id="203124"/>
    <lineage>
        <taxon>Bacteria</taxon>
        <taxon>Bacillati</taxon>
        <taxon>Cyanobacteriota</taxon>
        <taxon>Cyanophyceae</taxon>
        <taxon>Oscillatoriophycideae</taxon>
        <taxon>Oscillatoriales</taxon>
        <taxon>Microcoleaceae</taxon>
        <taxon>Trichodesmium</taxon>
    </lineage>
</organism>
<proteinExistence type="predicted"/>
<dbReference type="EMBL" id="CP000393">
    <property type="protein sequence ID" value="ABG50371.1"/>
    <property type="molecule type" value="Genomic_DNA"/>
</dbReference>
<dbReference type="RefSeq" id="WP_011610759.1">
    <property type="nucleotide sequence ID" value="NC_008312.1"/>
</dbReference>
<sequence length="126" mass="14268">MSPAKLMATLATLFSLAGGQTEGFLESIFELMGIDLPVPEHSTLCRRLSKLNIKIRILLTTEAIHLVVDSTGVKVYGKGEWKTRIHGVGLGRTWRKLHLGVNEATGEIDKYNRLLYRFYHRLNINF</sequence>
<evidence type="ECO:0000313" key="2">
    <source>
        <dbReference type="EMBL" id="ABG50371.1"/>
    </source>
</evidence>
<reference evidence="2" key="1">
    <citation type="submission" date="2006-06" db="EMBL/GenBank/DDBJ databases">
        <title>Complete sequence of Trichodesmium erythraeum IMS101.</title>
        <authorList>
            <consortium name="US DOE Joint Genome Institute"/>
            <person name="Copeland A."/>
            <person name="Lucas S."/>
            <person name="Lapidus A."/>
            <person name="Barry K."/>
            <person name="Detter J.C."/>
            <person name="Glavina del Rio T."/>
            <person name="Hammon N."/>
            <person name="Israni S."/>
            <person name="Dalin E."/>
            <person name="Tice H."/>
            <person name="Pitluck S."/>
            <person name="Kiss H."/>
            <person name="Munk A.C."/>
            <person name="Brettin T."/>
            <person name="Bruce D."/>
            <person name="Han C."/>
            <person name="Tapia R."/>
            <person name="Gilna P."/>
            <person name="Schmutz J."/>
            <person name="Larimer F."/>
            <person name="Land M."/>
            <person name="Hauser L."/>
            <person name="Kyrpides N."/>
            <person name="Kim E."/>
            <person name="Richardson P."/>
        </authorList>
    </citation>
    <scope>NUCLEOTIDE SEQUENCE [LARGE SCALE GENOMIC DNA]</scope>
    <source>
        <strain evidence="2">IMS101</strain>
    </source>
</reference>
<evidence type="ECO:0000259" key="1">
    <source>
        <dbReference type="Pfam" id="PF13737"/>
    </source>
</evidence>
<dbReference type="eggNOG" id="COG3039">
    <property type="taxonomic scope" value="Bacteria"/>
</dbReference>
<feature type="domain" description="Transposase DDE" evidence="1">
    <location>
        <begin position="6"/>
        <end position="78"/>
    </location>
</feature>
<dbReference type="STRING" id="203124.Tery_0991"/>
<dbReference type="HOGENOM" id="CLU_1980635_0_0_3"/>
<dbReference type="Pfam" id="PF13737">
    <property type="entry name" value="DDE_Tnp_1_5"/>
    <property type="match status" value="1"/>
</dbReference>
<name>Q117F3_TRIEI</name>
<dbReference type="OrthoDB" id="526244at2"/>